<feature type="transmembrane region" description="Helical" evidence="2">
    <location>
        <begin position="687"/>
        <end position="707"/>
    </location>
</feature>
<evidence type="ECO:0000313" key="4">
    <source>
        <dbReference type="Proteomes" id="UP000292340"/>
    </source>
</evidence>
<dbReference type="GO" id="GO:0009141">
    <property type="term" value="P:nucleoside triphosphate metabolic process"/>
    <property type="evidence" value="ECO:0007669"/>
    <property type="project" value="TreeGrafter"/>
</dbReference>
<comment type="caution">
    <text evidence="3">The sequence shown here is derived from an EMBL/GenBank/DDBJ whole genome shotgun (WGS) entry which is preliminary data.</text>
</comment>
<dbReference type="EMBL" id="PDXB01000012">
    <property type="protein sequence ID" value="RYN28686.1"/>
    <property type="molecule type" value="Genomic_DNA"/>
</dbReference>
<keyword evidence="2" id="KW-0472">Membrane</keyword>
<feature type="compositionally biased region" description="Polar residues" evidence="1">
    <location>
        <begin position="297"/>
        <end position="309"/>
    </location>
</feature>
<feature type="compositionally biased region" description="Low complexity" evidence="1">
    <location>
        <begin position="260"/>
        <end position="272"/>
    </location>
</feature>
<feature type="compositionally biased region" description="Polar residues" evidence="1">
    <location>
        <begin position="123"/>
        <end position="133"/>
    </location>
</feature>
<dbReference type="FunFam" id="3.30.1360.180:FF:000003">
    <property type="entry name" value="Type I phosphodiesterase/nucleotide pyrophosphatase family protein"/>
    <property type="match status" value="1"/>
</dbReference>
<proteinExistence type="predicted"/>
<dbReference type="PANTHER" id="PTHR10151">
    <property type="entry name" value="ECTONUCLEOTIDE PYROPHOSPHATASE/PHOSPHODIESTERASE"/>
    <property type="match status" value="1"/>
</dbReference>
<keyword evidence="2" id="KW-0812">Transmembrane</keyword>
<reference evidence="3" key="1">
    <citation type="submission" date="2017-10" db="EMBL/GenBank/DDBJ databases">
        <authorList>
            <person name="Armitage A.D."/>
            <person name="Barbara D.J."/>
            <person name="Woodhall J.W."/>
            <person name="Sreenivasaprasad S."/>
            <person name="Lane C.R."/>
            <person name="Clarkson J.P."/>
            <person name="Harrison R.J."/>
        </authorList>
    </citation>
    <scope>NUCLEOTIDE SEQUENCE</scope>
    <source>
        <strain evidence="3">FERA 1164</strain>
    </source>
</reference>
<feature type="compositionally biased region" description="Basic and acidic residues" evidence="1">
    <location>
        <begin position="1203"/>
        <end position="1228"/>
    </location>
</feature>
<feature type="compositionally biased region" description="Basic and acidic residues" evidence="1">
    <location>
        <begin position="619"/>
        <end position="628"/>
    </location>
</feature>
<feature type="compositionally biased region" description="Acidic residues" evidence="1">
    <location>
        <begin position="176"/>
        <end position="187"/>
    </location>
</feature>
<feature type="compositionally biased region" description="Basic and acidic residues" evidence="1">
    <location>
        <begin position="546"/>
        <end position="605"/>
    </location>
</feature>
<gene>
    <name evidence="3" type="ORF">AA0115_g5552</name>
</gene>
<evidence type="ECO:0000256" key="1">
    <source>
        <dbReference type="SAM" id="MobiDB-lite"/>
    </source>
</evidence>
<feature type="region of interest" description="Disordered" evidence="1">
    <location>
        <begin position="1179"/>
        <end position="1228"/>
    </location>
</feature>
<evidence type="ECO:0000313" key="3">
    <source>
        <dbReference type="EMBL" id="RYN28686.1"/>
    </source>
</evidence>
<accession>A0AB37WIF5</accession>
<dbReference type="GO" id="GO:0047429">
    <property type="term" value="F:nucleoside triphosphate diphosphatase activity"/>
    <property type="evidence" value="ECO:0007669"/>
    <property type="project" value="TreeGrafter"/>
</dbReference>
<dbReference type="Pfam" id="PF01663">
    <property type="entry name" value="Phosphodiest"/>
    <property type="match status" value="1"/>
</dbReference>
<dbReference type="Gene3D" id="3.30.1360.180">
    <property type="match status" value="1"/>
</dbReference>
<protein>
    <recommendedName>
        <fullName evidence="5">Pyrophosphatase/phosphodiesterase</fullName>
    </recommendedName>
</protein>
<dbReference type="AlphaFoldDB" id="A0AB37WIF5"/>
<feature type="region of interest" description="Disordered" evidence="1">
    <location>
        <begin position="1124"/>
        <end position="1165"/>
    </location>
</feature>
<keyword evidence="2" id="KW-1133">Transmembrane helix</keyword>
<dbReference type="Proteomes" id="UP000292340">
    <property type="component" value="Unassembled WGS sequence"/>
</dbReference>
<dbReference type="InterPro" id="IPR017850">
    <property type="entry name" value="Alkaline_phosphatase_core_sf"/>
</dbReference>
<feature type="region of interest" description="Disordered" evidence="1">
    <location>
        <begin position="161"/>
        <end position="312"/>
    </location>
</feature>
<sequence length="1263" mass="139253">MVHEHELLVHISAPVTRQNDQLYRSLANAYLDFEPARTHGDRPPQPRADVSSQDADASRMSDPAVLNPGSSFDPNVDASFLSTGKDSYGSFPSGLSQIQDNHAPPSSRLARLEQIHQNWKAQVTTTPKSSAASRQRGAKDWYDGEEEECEDVDTAFIEDTQEARSALHSQMPDSFEMTDENTSEDDTDERHVESDGYAGIFTQEVPLDGDEPTEQMTAITTEEPLQSGPESSSPISWEDSDEAELVAENAAQEDPPSSDAPAEPIPVAIAEETVPPRPTPLLKEPATVVGRRKSARLQGSKTAEVTSLGNPKARPELEFDSLLTRVKRRSSRLNGASKLAAPFKVPTTVASRRKSTRLEEAGAAAAAAIKTHIPPTPPPAPTSTIARQQEALRLDEAPKPAVSTPQHEIESLHEADCDSDASIDFSTLPHSVLAPEPKIGITTPLTWPSQITPYLASLKTQHPSNLFQPRKKLHAPAPDTRGWWSVDCSQWPSRWQKHFWDAICERLGDGRLGWATSLHREVGAKHGEAGNLGENAIMSSQPQPHNESHRVASSDAGTDDRTLYDHTSDDEAYDGRPSGDLDERDRDILDSEDERERLLTREDGGKGILGRKGSGVKVGKWDKKSDTKGRRKSGNEEASALMYEMEEGIGASSTSFRSRRSSQSDEQRLLASELQRKTRRKSLYRRMAIYVSIIVLFVVLLAATYNLSTPKDVKGAVTLVSNGTSLFAPTTILISLDGFRADFLFRNLTPTLNQFVQEGISPKYMMPSFPSVTFPNHYTMATGMYPEAHGVVGNTFWDPELQQEFYYTDPDRSLQAHWWGGEPLWVTAEKQGVRTAVHMWPGSEAKILHQEIAYVDKYNGSEVLASKVDRIMSLLDTPGPRDVGAKANAPRPQLIAAYVPDVDGDGHRYGPNSTEIRKTIASADAMVGGILSGLQARNLTNIVNVIVVSDHGMATTDVTRLIQLEDLVDPKELEHTDGWPLYGLRPRDPDSLHRLYNQIKQRTKENPNVDVYLRDEDMPERYHFSRNKRIAPLWIVPKTGWAIVTRDEFDVEAGKKKGQVYHPRGLHGYDFEHPLMRAVFIARGPAFPHMPGSRMQPFQNIELYNIVCDTLGLTPAPNNGTLRLPLKPVGLHDDDEDAPGNENHTPEDPVPAYTIPSSSSSTDLASMDLNSLSSIAASASGMEDTSPSLHDPVVPARPTPADGSKDELKNKEGDKEASEGAEKEKESWWEWLTHKADGVKDWVDGFVHDHVPGGEEGQGKKGG</sequence>
<feature type="region of interest" description="Disordered" evidence="1">
    <location>
        <begin position="123"/>
        <end position="144"/>
    </location>
</feature>
<feature type="region of interest" description="Disordered" evidence="1">
    <location>
        <begin position="34"/>
        <end position="78"/>
    </location>
</feature>
<dbReference type="SUPFAM" id="SSF53649">
    <property type="entry name" value="Alkaline phosphatase-like"/>
    <property type="match status" value="1"/>
</dbReference>
<dbReference type="GO" id="GO:0017111">
    <property type="term" value="F:ribonucleoside triphosphate phosphatase activity"/>
    <property type="evidence" value="ECO:0007669"/>
    <property type="project" value="TreeGrafter"/>
</dbReference>
<dbReference type="PANTHER" id="PTHR10151:SF120">
    <property type="entry name" value="BIS(5'-ADENOSYL)-TRIPHOSPHATASE"/>
    <property type="match status" value="1"/>
</dbReference>
<name>A0AB37WIF5_9PLEO</name>
<organism evidence="3 4">
    <name type="scientific">Alternaria tenuissima</name>
    <dbReference type="NCBI Taxonomy" id="119927"/>
    <lineage>
        <taxon>Eukaryota</taxon>
        <taxon>Fungi</taxon>
        <taxon>Dikarya</taxon>
        <taxon>Ascomycota</taxon>
        <taxon>Pezizomycotina</taxon>
        <taxon>Dothideomycetes</taxon>
        <taxon>Pleosporomycetidae</taxon>
        <taxon>Pleosporales</taxon>
        <taxon>Pleosporineae</taxon>
        <taxon>Pleosporaceae</taxon>
        <taxon>Alternaria</taxon>
        <taxon>Alternaria sect. Alternaria</taxon>
        <taxon>Alternaria alternata complex</taxon>
    </lineage>
</organism>
<feature type="region of interest" description="Disordered" evidence="1">
    <location>
        <begin position="527"/>
        <end position="637"/>
    </location>
</feature>
<dbReference type="Gene3D" id="3.40.720.10">
    <property type="entry name" value="Alkaline Phosphatase, subunit A"/>
    <property type="match status" value="1"/>
</dbReference>
<reference evidence="3" key="2">
    <citation type="journal article" date="2019" name="bioRxiv">
        <title>Genomics, evolutionary history and diagnostics of the Alternaria alternata species group including apple and Asian pear pathotypes.</title>
        <authorList>
            <person name="Armitage A.D."/>
            <person name="Cockerton H.M."/>
            <person name="Sreenivasaprasad S."/>
            <person name="Woodhall J.W."/>
            <person name="Lane C.R."/>
            <person name="Harrison R.J."/>
            <person name="Clarkson J.P."/>
        </authorList>
    </citation>
    <scope>NUCLEOTIDE SEQUENCE</scope>
    <source>
        <strain evidence="3">FERA 1164</strain>
    </source>
</reference>
<feature type="compositionally biased region" description="Basic and acidic residues" evidence="1">
    <location>
        <begin position="34"/>
        <end position="44"/>
    </location>
</feature>
<feature type="compositionally biased region" description="Polar residues" evidence="1">
    <location>
        <begin position="214"/>
        <end position="235"/>
    </location>
</feature>
<dbReference type="CDD" id="cd16018">
    <property type="entry name" value="Enpp"/>
    <property type="match status" value="1"/>
</dbReference>
<evidence type="ECO:0000256" key="2">
    <source>
        <dbReference type="SAM" id="Phobius"/>
    </source>
</evidence>
<evidence type="ECO:0008006" key="5">
    <source>
        <dbReference type="Google" id="ProtNLM"/>
    </source>
</evidence>
<dbReference type="InterPro" id="IPR002591">
    <property type="entry name" value="Phosphodiest/P_Trfase"/>
</dbReference>